<name>E3BG04_9VIBR</name>
<dbReference type="InterPro" id="IPR051531">
    <property type="entry name" value="N-acetyltransferase"/>
</dbReference>
<organism evidence="2 3">
    <name type="scientific">Vibrio caribbeanicus ATCC BAA-2122</name>
    <dbReference type="NCBI Taxonomy" id="796620"/>
    <lineage>
        <taxon>Bacteria</taxon>
        <taxon>Pseudomonadati</taxon>
        <taxon>Pseudomonadota</taxon>
        <taxon>Gammaproteobacteria</taxon>
        <taxon>Vibrionales</taxon>
        <taxon>Vibrionaceae</taxon>
        <taxon>Vibrio</taxon>
    </lineage>
</organism>
<dbReference type="RefSeq" id="WP_009599856.1">
    <property type="nucleotide sequence ID" value="NZ_AEIU01000026.1"/>
</dbReference>
<sequence>MQPELETERLILRPFLEQDCERVCELAGDKRIADMTANIPHPYRYEDADSWIQTHHSDFDAGNSVVFAIILKTSGELIGAVSLPKISSGTGTLGYWLGVPFWGYGYAVEASRGLIDFAHQHFDLKYIEAQHLVENTRSKRVITKLGMQYLDTQDLVRNNILYPICTYRLSLEILK</sequence>
<accession>E3BG04</accession>
<dbReference type="SUPFAM" id="SSF55729">
    <property type="entry name" value="Acyl-CoA N-acyltransferases (Nat)"/>
    <property type="match status" value="1"/>
</dbReference>
<dbReference type="InterPro" id="IPR000182">
    <property type="entry name" value="GNAT_dom"/>
</dbReference>
<dbReference type="PANTHER" id="PTHR43792:SF1">
    <property type="entry name" value="N-ACETYLTRANSFERASE DOMAIN-CONTAINING PROTEIN"/>
    <property type="match status" value="1"/>
</dbReference>
<evidence type="ECO:0000313" key="2">
    <source>
        <dbReference type="EMBL" id="EFP98028.1"/>
    </source>
</evidence>
<dbReference type="Pfam" id="PF13302">
    <property type="entry name" value="Acetyltransf_3"/>
    <property type="match status" value="1"/>
</dbReference>
<keyword evidence="2" id="KW-0808">Transferase</keyword>
<dbReference type="OrthoDB" id="9801656at2"/>
<evidence type="ECO:0000259" key="1">
    <source>
        <dbReference type="PROSITE" id="PS51186"/>
    </source>
</evidence>
<dbReference type="InterPro" id="IPR016181">
    <property type="entry name" value="Acyl_CoA_acyltransferase"/>
</dbReference>
<feature type="domain" description="N-acetyltransferase" evidence="1">
    <location>
        <begin position="10"/>
        <end position="174"/>
    </location>
</feature>
<keyword evidence="3" id="KW-1185">Reference proteome</keyword>
<reference evidence="2 3" key="1">
    <citation type="journal article" date="2012" name="Int. J. Syst. Evol. Microbiol.">
        <title>Vibrio caribbeanicus sp. nov., isolated from the marine sponge Scleritoderma cyanea.</title>
        <authorList>
            <person name="Hoffmann M."/>
            <person name="Monday S.R."/>
            <person name="Allard M.W."/>
            <person name="Strain E.A."/>
            <person name="Whittaker P."/>
            <person name="Naum M."/>
            <person name="McCarthy P.J."/>
            <person name="Lopez J.V."/>
            <person name="Fischer M."/>
            <person name="Brown E.W."/>
        </authorList>
    </citation>
    <scope>NUCLEOTIDE SEQUENCE [LARGE SCALE GENOMIC DNA]</scope>
    <source>
        <strain evidence="2 3">ATCC BAA-2122</strain>
    </source>
</reference>
<gene>
    <name evidence="2" type="ORF">VIBC2010_06539</name>
</gene>
<protein>
    <submittedName>
        <fullName evidence="2">Putative acetyltransferase</fullName>
    </submittedName>
</protein>
<dbReference type="eggNOG" id="COG1670">
    <property type="taxonomic scope" value="Bacteria"/>
</dbReference>
<dbReference type="STRING" id="796620.VIBC2010_06539"/>
<evidence type="ECO:0000313" key="3">
    <source>
        <dbReference type="Proteomes" id="UP000002943"/>
    </source>
</evidence>
<dbReference type="Gene3D" id="3.40.630.30">
    <property type="match status" value="1"/>
</dbReference>
<dbReference type="PANTHER" id="PTHR43792">
    <property type="entry name" value="GNAT FAMILY, PUTATIVE (AFU_ORTHOLOGUE AFUA_3G00765)-RELATED-RELATED"/>
    <property type="match status" value="1"/>
</dbReference>
<dbReference type="EMBL" id="AEIU01000026">
    <property type="protein sequence ID" value="EFP98028.1"/>
    <property type="molecule type" value="Genomic_DNA"/>
</dbReference>
<proteinExistence type="predicted"/>
<dbReference type="GO" id="GO:0016747">
    <property type="term" value="F:acyltransferase activity, transferring groups other than amino-acyl groups"/>
    <property type="evidence" value="ECO:0007669"/>
    <property type="project" value="InterPro"/>
</dbReference>
<dbReference type="PROSITE" id="PS51186">
    <property type="entry name" value="GNAT"/>
    <property type="match status" value="1"/>
</dbReference>
<dbReference type="AlphaFoldDB" id="E3BG04"/>
<comment type="caution">
    <text evidence="2">The sequence shown here is derived from an EMBL/GenBank/DDBJ whole genome shotgun (WGS) entry which is preliminary data.</text>
</comment>
<dbReference type="Proteomes" id="UP000002943">
    <property type="component" value="Unassembled WGS sequence"/>
</dbReference>